<evidence type="ECO:0000313" key="1">
    <source>
        <dbReference type="EMBL" id="MBC2664351.1"/>
    </source>
</evidence>
<evidence type="ECO:0008006" key="3">
    <source>
        <dbReference type="Google" id="ProtNLM"/>
    </source>
</evidence>
<dbReference type="InterPro" id="IPR029058">
    <property type="entry name" value="AB_hydrolase_fold"/>
</dbReference>
<dbReference type="SUPFAM" id="SSF53474">
    <property type="entry name" value="alpha/beta-Hydrolases"/>
    <property type="match status" value="1"/>
</dbReference>
<dbReference type="Gene3D" id="3.40.50.1820">
    <property type="entry name" value="alpha/beta hydrolase"/>
    <property type="match status" value="1"/>
</dbReference>
<sequence>MGFAAVTVGGAVVVAQPAPDPFAAPQISAEEAAAILASPGRPGADRKLSLPVDTGQYRSAIVRLGEGVRPGIYYEPKGAHAGVNARVAVLYSDRNFGFDPPAAELARRGYRALYVSYPPMKPGDFGKPFDGFAETSAGIAFLRRLPGVERVVVIGWGAGASSMTLYASVAAGGPAACQGKRVIAPCSAAEATGLARADGLIMLDPGAGTRVASIDPAVGADGRDGGLDRFAAANGYDPATGQAAYPPAFRARYFAAQARRNAAIMDQALARRRALDAAGGGNEPFFVAGGANVPGIGSLSASDVSLLAHTKRPHLLLRADGTRAPTVLRSLRAAAGPKGDAAIRATNERQGRPASAAYSLDEFLMNDAVRATPAFALTADDIRGIDWGSSLASAPGQAPRVKVPSLIVSNTCFQFVVPAEIVFDRLAARDRTLVGVEGSEHEFGPCAPQYGDTKGRLFDYVAEWLGKPGRF</sequence>
<proteinExistence type="predicted"/>
<comment type="caution">
    <text evidence="1">The sequence shown here is derived from an EMBL/GenBank/DDBJ whole genome shotgun (WGS) entry which is preliminary data.</text>
</comment>
<dbReference type="EMBL" id="JACLAW010000002">
    <property type="protein sequence ID" value="MBC2664351.1"/>
    <property type="molecule type" value="Genomic_DNA"/>
</dbReference>
<dbReference type="AlphaFoldDB" id="A0A7X1FP36"/>
<accession>A0A7X1FP36</accession>
<reference evidence="1 2" key="1">
    <citation type="submission" date="2020-08" db="EMBL/GenBank/DDBJ databases">
        <title>The genome sequence of type strain Novosphingobium flavum NBRC 111647.</title>
        <authorList>
            <person name="Liu Y."/>
        </authorList>
    </citation>
    <scope>NUCLEOTIDE SEQUENCE [LARGE SCALE GENOMIC DNA]</scope>
    <source>
        <strain evidence="1 2">NBRC 111647</strain>
    </source>
</reference>
<dbReference type="Proteomes" id="UP000566813">
    <property type="component" value="Unassembled WGS sequence"/>
</dbReference>
<protein>
    <recommendedName>
        <fullName evidence="3">Alpha/beta hydrolase</fullName>
    </recommendedName>
</protein>
<dbReference type="RefSeq" id="WP_185662610.1">
    <property type="nucleotide sequence ID" value="NZ_JACLAW010000002.1"/>
</dbReference>
<organism evidence="1 2">
    <name type="scientific">Novosphingobium flavum</name>
    <dbReference type="NCBI Taxonomy" id="1778672"/>
    <lineage>
        <taxon>Bacteria</taxon>
        <taxon>Pseudomonadati</taxon>
        <taxon>Pseudomonadota</taxon>
        <taxon>Alphaproteobacteria</taxon>
        <taxon>Sphingomonadales</taxon>
        <taxon>Sphingomonadaceae</taxon>
        <taxon>Novosphingobium</taxon>
    </lineage>
</organism>
<evidence type="ECO:0000313" key="2">
    <source>
        <dbReference type="Proteomes" id="UP000566813"/>
    </source>
</evidence>
<keyword evidence="2" id="KW-1185">Reference proteome</keyword>
<gene>
    <name evidence="1" type="ORF">H7F51_02340</name>
</gene>
<name>A0A7X1FP36_9SPHN</name>